<dbReference type="AlphaFoldDB" id="A0A812T930"/>
<feature type="compositionally biased region" description="Basic and acidic residues" evidence="1">
    <location>
        <begin position="155"/>
        <end position="176"/>
    </location>
</feature>
<accession>A0A812T930</accession>
<evidence type="ECO:0000256" key="1">
    <source>
        <dbReference type="SAM" id="MobiDB-lite"/>
    </source>
</evidence>
<feature type="compositionally biased region" description="Basic and acidic residues" evidence="1">
    <location>
        <begin position="57"/>
        <end position="79"/>
    </location>
</feature>
<dbReference type="EMBL" id="CAJNDS010002557">
    <property type="protein sequence ID" value="CAE7525029.1"/>
    <property type="molecule type" value="Genomic_DNA"/>
</dbReference>
<dbReference type="OrthoDB" id="10577626at2759"/>
<feature type="region of interest" description="Disordered" evidence="1">
    <location>
        <begin position="47"/>
        <end position="79"/>
    </location>
</feature>
<feature type="compositionally biased region" description="Basic and acidic residues" evidence="1">
    <location>
        <begin position="113"/>
        <end position="124"/>
    </location>
</feature>
<protein>
    <submittedName>
        <fullName evidence="2">Uncharacterized protein</fullName>
    </submittedName>
</protein>
<dbReference type="Proteomes" id="UP000604046">
    <property type="component" value="Unassembled WGS sequence"/>
</dbReference>
<name>A0A812T930_9DINO</name>
<comment type="caution">
    <text evidence="2">The sequence shown here is derived from an EMBL/GenBank/DDBJ whole genome shotgun (WGS) entry which is preliminary data.</text>
</comment>
<organism evidence="2 3">
    <name type="scientific">Symbiodinium natans</name>
    <dbReference type="NCBI Taxonomy" id="878477"/>
    <lineage>
        <taxon>Eukaryota</taxon>
        <taxon>Sar</taxon>
        <taxon>Alveolata</taxon>
        <taxon>Dinophyceae</taxon>
        <taxon>Suessiales</taxon>
        <taxon>Symbiodiniaceae</taxon>
        <taxon>Symbiodinium</taxon>
    </lineage>
</organism>
<sequence length="287" mass="32454">MTSMSPRRGVEAHPRNWNPFEHDVSADLFSYKDDWSIQAPEEIIQEAKRSVQGRRPGRADDVDALLKTKPWGKEDPSEKGYHIILPDNRVVSVENQLNRRLREELLGPAAPEPRSHEAKDKMKEEDNDDGQQGSTRRKASEALASIMQRIGVLTAKEEFLEPPKPGKKEKAADQSKGKGKGRRRGAGSETARDPRRDRLRKVRNPWYLPPNHWFSEELGKDPNETIGLGFPYDAMIMGETPGVKKEEVGVFVGDKDISLLLDTAKSHFQDRRHRLPHFLAVATKEGG</sequence>
<feature type="region of interest" description="Disordered" evidence="1">
    <location>
        <begin position="155"/>
        <end position="203"/>
    </location>
</feature>
<evidence type="ECO:0000313" key="2">
    <source>
        <dbReference type="EMBL" id="CAE7525029.1"/>
    </source>
</evidence>
<feature type="region of interest" description="Disordered" evidence="1">
    <location>
        <begin position="102"/>
        <end position="143"/>
    </location>
</feature>
<proteinExistence type="predicted"/>
<keyword evidence="3" id="KW-1185">Reference proteome</keyword>
<gene>
    <name evidence="2" type="ORF">SNAT2548_LOCUS29389</name>
</gene>
<reference evidence="2" key="1">
    <citation type="submission" date="2021-02" db="EMBL/GenBank/DDBJ databases">
        <authorList>
            <person name="Dougan E. K."/>
            <person name="Rhodes N."/>
            <person name="Thang M."/>
            <person name="Chan C."/>
        </authorList>
    </citation>
    <scope>NUCLEOTIDE SEQUENCE</scope>
</reference>
<evidence type="ECO:0000313" key="3">
    <source>
        <dbReference type="Proteomes" id="UP000604046"/>
    </source>
</evidence>